<dbReference type="PANTHER" id="PTHR47331">
    <property type="entry name" value="PHD-TYPE DOMAIN-CONTAINING PROTEIN"/>
    <property type="match status" value="1"/>
</dbReference>
<evidence type="ECO:0000313" key="1">
    <source>
        <dbReference type="EMBL" id="VDK61469.1"/>
    </source>
</evidence>
<reference evidence="1 2" key="2">
    <citation type="submission" date="2018-08" db="EMBL/GenBank/DDBJ databases">
        <authorList>
            <person name="Laetsch R D."/>
            <person name="Stevens L."/>
            <person name="Kumar S."/>
            <person name="Blaxter L. M."/>
        </authorList>
    </citation>
    <scope>NUCLEOTIDE SEQUENCE [LARGE SCALE GENOMIC DNA]</scope>
</reference>
<dbReference type="WBParaSite" id="nOo.2.0.1.t00141-RA">
    <property type="protein sequence ID" value="nOo.2.0.1.t00141-RA"/>
    <property type="gene ID" value="nOo.2.0.1.g00141"/>
</dbReference>
<organism evidence="3">
    <name type="scientific">Onchocerca ochengi</name>
    <name type="common">Filarial nematode worm</name>
    <dbReference type="NCBI Taxonomy" id="42157"/>
    <lineage>
        <taxon>Eukaryota</taxon>
        <taxon>Metazoa</taxon>
        <taxon>Ecdysozoa</taxon>
        <taxon>Nematoda</taxon>
        <taxon>Chromadorea</taxon>
        <taxon>Rhabditida</taxon>
        <taxon>Spirurina</taxon>
        <taxon>Spiruromorpha</taxon>
        <taxon>Filarioidea</taxon>
        <taxon>Onchocercidae</taxon>
        <taxon>Onchocerca</taxon>
    </lineage>
</organism>
<proteinExistence type="predicted"/>
<dbReference type="Proteomes" id="UP000271087">
    <property type="component" value="Unassembled WGS sequence"/>
</dbReference>
<evidence type="ECO:0000313" key="3">
    <source>
        <dbReference type="WBParaSite" id="nOo.2.0.1.t00141-RA"/>
    </source>
</evidence>
<dbReference type="STRING" id="42157.A0A182DWX2"/>
<reference evidence="3" key="1">
    <citation type="submission" date="2016-06" db="UniProtKB">
        <authorList>
            <consortium name="WormBaseParasite"/>
        </authorList>
    </citation>
    <scope>IDENTIFICATION</scope>
</reference>
<dbReference type="AlphaFoldDB" id="A0A182DWX2"/>
<gene>
    <name evidence="1" type="ORF">NOO_LOCUS141</name>
</gene>
<keyword evidence="2" id="KW-1185">Reference proteome</keyword>
<dbReference type="OrthoDB" id="8036689at2759"/>
<sequence length="297" mass="34655">MISIDTIPKNDCIAKQSSINQFLQFLSTEGFPGEEQYLQHAIPSSNKLTMVKPRTAHYNSYNVLDVNYPTWITVAILELIHAPKLRLLNFISMNNSLVYIRWIHVYHNTIMEQLQTGMIEEVSHNDEVGVIHYLPRHEVWNPNKNTTKLRIVYDTSAHQKGYKSLNEVLQRGPISKVAYSAAVYIRYIDEERVRAGQFVFNQLWCREKDTTVWSNAKCALFWVKNESKLLPRFVQKRAEEIRNSHFKLRYLPSSQNPADMATRGISLTKPRYSKLWWNGPCWLDKDPSQWPNGDPSQ</sequence>
<evidence type="ECO:0000313" key="2">
    <source>
        <dbReference type="Proteomes" id="UP000271087"/>
    </source>
</evidence>
<name>A0A182DWX2_ONCOC</name>
<accession>A0A182DWX2</accession>
<protein>
    <submittedName>
        <fullName evidence="3">START domain-containing protein</fullName>
    </submittedName>
</protein>
<dbReference type="EMBL" id="UYRW01000012">
    <property type="protein sequence ID" value="VDK61469.1"/>
    <property type="molecule type" value="Genomic_DNA"/>
</dbReference>